<dbReference type="OrthoDB" id="9800696at2"/>
<evidence type="ECO:0000256" key="7">
    <source>
        <dbReference type="ARBA" id="ARBA00023157"/>
    </source>
</evidence>
<keyword evidence="9" id="KW-0963">Cytoplasm</keyword>
<comment type="function">
    <text evidence="9">Catalyzes the 2-thiolation of uridine at the wobble position (U34) of tRNA, leading to the formation of s(2)U34.</text>
</comment>
<dbReference type="Gene3D" id="2.30.30.280">
    <property type="entry name" value="Adenine nucleotide alpha hydrolases-like domains"/>
    <property type="match status" value="1"/>
</dbReference>
<protein>
    <recommendedName>
        <fullName evidence="9">tRNA-specific 2-thiouridylase MnmA</fullName>
        <ecNumber evidence="9">2.8.1.13</ecNumber>
    </recommendedName>
</protein>
<dbReference type="GO" id="GO:0000049">
    <property type="term" value="F:tRNA binding"/>
    <property type="evidence" value="ECO:0007669"/>
    <property type="project" value="UniProtKB-KW"/>
</dbReference>
<comment type="subcellular location">
    <subcellularLocation>
        <location evidence="9">Cytoplasm</location>
    </subcellularLocation>
</comment>
<evidence type="ECO:0000259" key="11">
    <source>
        <dbReference type="Pfam" id="PF20259"/>
    </source>
</evidence>
<dbReference type="InterPro" id="IPR046884">
    <property type="entry name" value="MnmA-like_central"/>
</dbReference>
<dbReference type="Pfam" id="PF20259">
    <property type="entry name" value="tRNA_Me_trans_M"/>
    <property type="match status" value="1"/>
</dbReference>
<dbReference type="EMBL" id="ACYG01000011">
    <property type="protein sequence ID" value="EEV18479.1"/>
    <property type="molecule type" value="Genomic_DNA"/>
</dbReference>
<comment type="caution">
    <text evidence="12">The sequence shown here is derived from an EMBL/GenBank/DDBJ whole genome shotgun (WGS) entry which is preliminary data.</text>
</comment>
<feature type="binding site" evidence="9">
    <location>
        <position position="32"/>
    </location>
    <ligand>
        <name>ATP</name>
        <dbReference type="ChEBI" id="CHEBI:30616"/>
    </ligand>
</feature>
<evidence type="ECO:0000256" key="1">
    <source>
        <dbReference type="ARBA" id="ARBA00022555"/>
    </source>
</evidence>
<dbReference type="STRING" id="824.CGRAC_1956"/>
<dbReference type="PANTHER" id="PTHR11933:SF5">
    <property type="entry name" value="MITOCHONDRIAL TRNA-SPECIFIC 2-THIOURIDYLASE 1"/>
    <property type="match status" value="1"/>
</dbReference>
<evidence type="ECO:0000313" key="12">
    <source>
        <dbReference type="EMBL" id="EEV18479.1"/>
    </source>
</evidence>
<dbReference type="GO" id="GO:0008168">
    <property type="term" value="F:methyltransferase activity"/>
    <property type="evidence" value="ECO:0007669"/>
    <property type="project" value="UniProtKB-KW"/>
</dbReference>
<feature type="binding site" evidence="9">
    <location>
        <position position="116"/>
    </location>
    <ligand>
        <name>ATP</name>
        <dbReference type="ChEBI" id="CHEBI:30616"/>
    </ligand>
</feature>
<dbReference type="GO" id="GO:0005524">
    <property type="term" value="F:ATP binding"/>
    <property type="evidence" value="ECO:0007669"/>
    <property type="project" value="UniProtKB-KW"/>
</dbReference>
<dbReference type="GO" id="GO:0005737">
    <property type="term" value="C:cytoplasm"/>
    <property type="evidence" value="ECO:0007669"/>
    <property type="project" value="UniProtKB-SubCell"/>
</dbReference>
<dbReference type="Gene3D" id="3.40.50.620">
    <property type="entry name" value="HUPs"/>
    <property type="match status" value="1"/>
</dbReference>
<dbReference type="GO" id="GO:0002143">
    <property type="term" value="P:tRNA wobble position uridine thiolation"/>
    <property type="evidence" value="ECO:0007669"/>
    <property type="project" value="TreeGrafter"/>
</dbReference>
<keyword evidence="7" id="KW-1015">Disulfide bond</keyword>
<dbReference type="NCBIfam" id="TIGR00420">
    <property type="entry name" value="trmU"/>
    <property type="match status" value="1"/>
</dbReference>
<dbReference type="GO" id="GO:0032259">
    <property type="term" value="P:methylation"/>
    <property type="evidence" value="ECO:0007669"/>
    <property type="project" value="UniProtKB-KW"/>
</dbReference>
<keyword evidence="2 9" id="KW-0808">Transferase</keyword>
<dbReference type="Pfam" id="PF20258">
    <property type="entry name" value="tRNA_Me_trans_C"/>
    <property type="match status" value="1"/>
</dbReference>
<evidence type="ECO:0000256" key="8">
    <source>
        <dbReference type="ARBA" id="ARBA00051542"/>
    </source>
</evidence>
<dbReference type="Gene3D" id="2.40.30.10">
    <property type="entry name" value="Translation factors"/>
    <property type="match status" value="1"/>
</dbReference>
<feature type="region of interest" description="Interaction with tRNA" evidence="9">
    <location>
        <begin position="292"/>
        <end position="293"/>
    </location>
</feature>
<keyword evidence="4 9" id="KW-0547">Nucleotide-binding</keyword>
<feature type="binding site" evidence="9">
    <location>
        <begin position="6"/>
        <end position="13"/>
    </location>
    <ligand>
        <name>ATP</name>
        <dbReference type="ChEBI" id="CHEBI:30616"/>
    </ligand>
</feature>
<dbReference type="AlphaFoldDB" id="C8PFD3"/>
<feature type="domain" description="tRNA-specific 2-thiouridylase MnmA-like central" evidence="11">
    <location>
        <begin position="194"/>
        <end position="257"/>
    </location>
</feature>
<comment type="caution">
    <text evidence="9">Lacks conserved residue(s) required for the propagation of feature annotation.</text>
</comment>
<dbReference type="RefSeq" id="WP_005869926.1">
    <property type="nucleotide sequence ID" value="NZ_ACYG01000011.1"/>
</dbReference>
<feature type="site" description="Interaction with tRNA" evidence="9">
    <location>
        <position position="325"/>
    </location>
</feature>
<evidence type="ECO:0000256" key="5">
    <source>
        <dbReference type="ARBA" id="ARBA00022840"/>
    </source>
</evidence>
<evidence type="ECO:0000256" key="9">
    <source>
        <dbReference type="HAMAP-Rule" id="MF_00144"/>
    </source>
</evidence>
<name>C8PFD3_9BACT</name>
<dbReference type="GO" id="GO:0103016">
    <property type="term" value="F:tRNA-uridine 2-sulfurtransferase activity"/>
    <property type="evidence" value="ECO:0007669"/>
    <property type="project" value="UniProtKB-EC"/>
</dbReference>
<dbReference type="Pfam" id="PF03054">
    <property type="entry name" value="tRNA_Me_trans"/>
    <property type="match status" value="1"/>
</dbReference>
<gene>
    <name evidence="12" type="primary">trmU</name>
    <name evidence="9" type="synonym">mnmA</name>
    <name evidence="12" type="ORF">CAMGR0001_2485</name>
</gene>
<comment type="catalytic activity">
    <reaction evidence="8 9">
        <text>S-sulfanyl-L-cysteinyl-[protein] + uridine(34) in tRNA + AH2 + ATP = 2-thiouridine(34) in tRNA + L-cysteinyl-[protein] + A + AMP + diphosphate + H(+)</text>
        <dbReference type="Rhea" id="RHEA:47032"/>
        <dbReference type="Rhea" id="RHEA-COMP:10131"/>
        <dbReference type="Rhea" id="RHEA-COMP:11726"/>
        <dbReference type="Rhea" id="RHEA-COMP:11727"/>
        <dbReference type="Rhea" id="RHEA-COMP:11728"/>
        <dbReference type="ChEBI" id="CHEBI:13193"/>
        <dbReference type="ChEBI" id="CHEBI:15378"/>
        <dbReference type="ChEBI" id="CHEBI:17499"/>
        <dbReference type="ChEBI" id="CHEBI:29950"/>
        <dbReference type="ChEBI" id="CHEBI:30616"/>
        <dbReference type="ChEBI" id="CHEBI:33019"/>
        <dbReference type="ChEBI" id="CHEBI:61963"/>
        <dbReference type="ChEBI" id="CHEBI:65315"/>
        <dbReference type="ChEBI" id="CHEBI:87170"/>
        <dbReference type="ChEBI" id="CHEBI:456215"/>
        <dbReference type="EC" id="2.8.1.13"/>
    </reaction>
</comment>
<accession>C8PFD3</accession>
<proteinExistence type="inferred from homology"/>
<keyword evidence="12" id="KW-0489">Methyltransferase</keyword>
<comment type="similarity">
    <text evidence="9">Belongs to the MnmA/TRMU family.</text>
</comment>
<feature type="active site" description="Cysteine persulfide intermediate" evidence="9">
    <location>
        <position position="186"/>
    </location>
</feature>
<keyword evidence="13" id="KW-1185">Reference proteome</keyword>
<evidence type="ECO:0000313" key="13">
    <source>
        <dbReference type="Proteomes" id="UP000005709"/>
    </source>
</evidence>
<evidence type="ECO:0000259" key="10">
    <source>
        <dbReference type="Pfam" id="PF20258"/>
    </source>
</evidence>
<feature type="active site" description="Nucleophile" evidence="9">
    <location>
        <position position="92"/>
    </location>
</feature>
<reference evidence="12 13" key="1">
    <citation type="submission" date="2009-07" db="EMBL/GenBank/DDBJ databases">
        <authorList>
            <person name="Madupu R."/>
            <person name="Sebastian Y."/>
            <person name="Durkin A.S."/>
            <person name="Torralba M."/>
            <person name="Methe B."/>
            <person name="Sutton G.G."/>
            <person name="Strausberg R.L."/>
            <person name="Nelson K.E."/>
        </authorList>
    </citation>
    <scope>NUCLEOTIDE SEQUENCE [LARGE SCALE GENOMIC DNA]</scope>
    <source>
        <strain evidence="12 13">RM3268</strain>
    </source>
</reference>
<dbReference type="PANTHER" id="PTHR11933">
    <property type="entry name" value="TRNA 5-METHYLAMINOMETHYL-2-THIOURIDYLATE -METHYLTRANSFERASE"/>
    <property type="match status" value="1"/>
</dbReference>
<dbReference type="Proteomes" id="UP000005709">
    <property type="component" value="Unassembled WGS sequence"/>
</dbReference>
<dbReference type="InterPro" id="IPR004506">
    <property type="entry name" value="MnmA-like"/>
</dbReference>
<evidence type="ECO:0000256" key="2">
    <source>
        <dbReference type="ARBA" id="ARBA00022679"/>
    </source>
</evidence>
<organism evidence="12 13">
    <name type="scientific">Campylobacter gracilis RM3268</name>
    <dbReference type="NCBI Taxonomy" id="553220"/>
    <lineage>
        <taxon>Bacteria</taxon>
        <taxon>Pseudomonadati</taxon>
        <taxon>Campylobacterota</taxon>
        <taxon>Epsilonproteobacteria</taxon>
        <taxon>Campylobacterales</taxon>
        <taxon>Campylobacteraceae</taxon>
        <taxon>Campylobacter</taxon>
    </lineage>
</organism>
<keyword evidence="1 9" id="KW-0820">tRNA-binding</keyword>
<evidence type="ECO:0000256" key="4">
    <source>
        <dbReference type="ARBA" id="ARBA00022741"/>
    </source>
</evidence>
<dbReference type="InterPro" id="IPR046885">
    <property type="entry name" value="MnmA-like_C"/>
</dbReference>
<feature type="domain" description="tRNA-specific 2-thiouridylase MnmA-like C-terminal" evidence="10">
    <location>
        <begin position="276"/>
        <end position="342"/>
    </location>
</feature>
<keyword evidence="3 9" id="KW-0819">tRNA processing</keyword>
<keyword evidence="6 9" id="KW-0694">RNA-binding</keyword>
<sequence length="343" mass="37889">MKILIAMSGGVDSSMCAKLLQDAGHEVQGCYMKLHAKPGYHEANIAKVRKVGEFLGIKIHILDLQDDFNRDVYEPFVQAYIGGLTPNPCALCNRRIKLGKLLEFAREQGFERLATGHYVRIEDGLLKAAADLSKDQSYFLANIDPAALEFMLFPLGGMYKKDVKEAARAYAELSQIASASESSEICFVDTTYIDVLNRHTGTKMPGIVRDRAGNAIGTHEGYMHYTIGKRRGFTVHGAHEPHFVLSIDPHKNEIVVGGKEELATYEFDTENFNNFLSRDEILNMPGLGVKIRYRSAKLPVKISPREDGGVHAVLSAPAAGIAPAQLAVFYDERDRVVASGFIK</sequence>
<dbReference type="HAMAP" id="MF_00144">
    <property type="entry name" value="tRNA_thiouridyl_MnmA"/>
    <property type="match status" value="1"/>
</dbReference>
<dbReference type="InterPro" id="IPR023382">
    <property type="entry name" value="MnmA-like_central_sf"/>
</dbReference>
<dbReference type="EC" id="2.8.1.13" evidence="9"/>
<keyword evidence="5 9" id="KW-0067">ATP-binding</keyword>
<dbReference type="NCBIfam" id="NF001138">
    <property type="entry name" value="PRK00143.1"/>
    <property type="match status" value="1"/>
</dbReference>
<dbReference type="InterPro" id="IPR014729">
    <property type="entry name" value="Rossmann-like_a/b/a_fold"/>
</dbReference>
<feature type="site" description="Interaction with tRNA" evidence="9">
    <location>
        <position position="117"/>
    </location>
</feature>
<dbReference type="SUPFAM" id="SSF52402">
    <property type="entry name" value="Adenine nucleotide alpha hydrolases-like"/>
    <property type="match status" value="1"/>
</dbReference>
<evidence type="ECO:0000256" key="6">
    <source>
        <dbReference type="ARBA" id="ARBA00022884"/>
    </source>
</evidence>
<evidence type="ECO:0000256" key="3">
    <source>
        <dbReference type="ARBA" id="ARBA00022694"/>
    </source>
</evidence>
<dbReference type="CDD" id="cd01998">
    <property type="entry name" value="MnmA_TRMU-like"/>
    <property type="match status" value="1"/>
</dbReference>
<dbReference type="eggNOG" id="COG0482">
    <property type="taxonomic scope" value="Bacteria"/>
</dbReference>
<feature type="region of interest" description="Interaction with tRNA" evidence="9">
    <location>
        <begin position="134"/>
        <end position="136"/>
    </location>
</feature>